<dbReference type="InterPro" id="IPR019810">
    <property type="entry name" value="Citrate_synthase_AS"/>
</dbReference>
<keyword evidence="6" id="KW-1185">Reference proteome</keyword>
<proteinExistence type="inferred from homology"/>
<gene>
    <name evidence="5" type="ORF">QBC35DRAFT_498138</name>
</gene>
<dbReference type="InterPro" id="IPR016143">
    <property type="entry name" value="Citrate_synth-like_sm_a-sub"/>
</dbReference>
<dbReference type="Pfam" id="PF00285">
    <property type="entry name" value="Citrate_synt"/>
    <property type="match status" value="1"/>
</dbReference>
<evidence type="ECO:0000256" key="2">
    <source>
        <dbReference type="ARBA" id="ARBA00022679"/>
    </source>
</evidence>
<dbReference type="AlphaFoldDB" id="A0AAN6WSW5"/>
<dbReference type="EMBL" id="MU864398">
    <property type="protein sequence ID" value="KAK4187743.1"/>
    <property type="molecule type" value="Genomic_DNA"/>
</dbReference>
<dbReference type="Gene3D" id="1.10.230.10">
    <property type="entry name" value="Cytochrome P450-Terp, domain 2"/>
    <property type="match status" value="1"/>
</dbReference>
<dbReference type="SUPFAM" id="SSF48256">
    <property type="entry name" value="Citrate synthase"/>
    <property type="match status" value="1"/>
</dbReference>
<dbReference type="GO" id="GO:0006099">
    <property type="term" value="P:tricarboxylic acid cycle"/>
    <property type="evidence" value="ECO:0007669"/>
    <property type="project" value="TreeGrafter"/>
</dbReference>
<keyword evidence="2 3" id="KW-0808">Transferase</keyword>
<evidence type="ECO:0000313" key="5">
    <source>
        <dbReference type="EMBL" id="KAK4187743.1"/>
    </source>
</evidence>
<dbReference type="Gene3D" id="1.10.580.10">
    <property type="entry name" value="Citrate Synthase, domain 1"/>
    <property type="match status" value="1"/>
</dbReference>
<dbReference type="PANTHER" id="PTHR11739:SF4">
    <property type="entry name" value="CITRATE SYNTHASE, PEROXISOMAL"/>
    <property type="match status" value="1"/>
</dbReference>
<protein>
    <recommendedName>
        <fullName evidence="3">Citrate synthase</fullName>
    </recommendedName>
</protein>
<comment type="similarity">
    <text evidence="1 3">Belongs to the citrate synthase family.</text>
</comment>
<dbReference type="PROSITE" id="PS00480">
    <property type="entry name" value="CITRATE_SYNTHASE"/>
    <property type="match status" value="1"/>
</dbReference>
<evidence type="ECO:0000313" key="6">
    <source>
        <dbReference type="Proteomes" id="UP001302126"/>
    </source>
</evidence>
<dbReference type="PRINTS" id="PR00143">
    <property type="entry name" value="CITRTSNTHASE"/>
</dbReference>
<dbReference type="GO" id="GO:0005975">
    <property type="term" value="P:carbohydrate metabolic process"/>
    <property type="evidence" value="ECO:0007669"/>
    <property type="project" value="TreeGrafter"/>
</dbReference>
<evidence type="ECO:0000256" key="4">
    <source>
        <dbReference type="SAM" id="MobiDB-lite"/>
    </source>
</evidence>
<name>A0AAN6WSW5_9PEZI</name>
<dbReference type="GO" id="GO:0005759">
    <property type="term" value="C:mitochondrial matrix"/>
    <property type="evidence" value="ECO:0007669"/>
    <property type="project" value="TreeGrafter"/>
</dbReference>
<organism evidence="5 6">
    <name type="scientific">Podospora australis</name>
    <dbReference type="NCBI Taxonomy" id="1536484"/>
    <lineage>
        <taxon>Eukaryota</taxon>
        <taxon>Fungi</taxon>
        <taxon>Dikarya</taxon>
        <taxon>Ascomycota</taxon>
        <taxon>Pezizomycotina</taxon>
        <taxon>Sordariomycetes</taxon>
        <taxon>Sordariomycetidae</taxon>
        <taxon>Sordariales</taxon>
        <taxon>Podosporaceae</taxon>
        <taxon>Podospora</taxon>
    </lineage>
</organism>
<accession>A0AAN6WSW5</accession>
<reference evidence="5" key="2">
    <citation type="submission" date="2023-05" db="EMBL/GenBank/DDBJ databases">
        <authorList>
            <consortium name="Lawrence Berkeley National Laboratory"/>
            <person name="Steindorff A."/>
            <person name="Hensen N."/>
            <person name="Bonometti L."/>
            <person name="Westerberg I."/>
            <person name="Brannstrom I.O."/>
            <person name="Guillou S."/>
            <person name="Cros-Aarteil S."/>
            <person name="Calhoun S."/>
            <person name="Haridas S."/>
            <person name="Kuo A."/>
            <person name="Mondo S."/>
            <person name="Pangilinan J."/>
            <person name="Riley R."/>
            <person name="Labutti K."/>
            <person name="Andreopoulos B."/>
            <person name="Lipzen A."/>
            <person name="Chen C."/>
            <person name="Yanf M."/>
            <person name="Daum C."/>
            <person name="Ng V."/>
            <person name="Clum A."/>
            <person name="Ohm R."/>
            <person name="Martin F."/>
            <person name="Silar P."/>
            <person name="Natvig D."/>
            <person name="Lalanne C."/>
            <person name="Gautier V."/>
            <person name="Ament-Velasquez S.L."/>
            <person name="Kruys A."/>
            <person name="Hutchinson M.I."/>
            <person name="Powell A.J."/>
            <person name="Barry K."/>
            <person name="Miller A.N."/>
            <person name="Grigoriev I.V."/>
            <person name="Debuchy R."/>
            <person name="Gladieux P."/>
            <person name="Thoren M.H."/>
            <person name="Johannesson H."/>
        </authorList>
    </citation>
    <scope>NUCLEOTIDE SEQUENCE</scope>
    <source>
        <strain evidence="5">PSN309</strain>
    </source>
</reference>
<dbReference type="PANTHER" id="PTHR11739">
    <property type="entry name" value="CITRATE SYNTHASE"/>
    <property type="match status" value="1"/>
</dbReference>
<evidence type="ECO:0000256" key="3">
    <source>
        <dbReference type="RuleBase" id="RU000441"/>
    </source>
</evidence>
<dbReference type="InterPro" id="IPR036969">
    <property type="entry name" value="Citrate_synthase_sf"/>
</dbReference>
<dbReference type="GO" id="GO:0046912">
    <property type="term" value="F:acyltransferase activity, acyl groups converted into alkyl on transfer"/>
    <property type="evidence" value="ECO:0007669"/>
    <property type="project" value="InterPro"/>
</dbReference>
<reference evidence="5" key="1">
    <citation type="journal article" date="2023" name="Mol. Phylogenet. Evol.">
        <title>Genome-scale phylogeny and comparative genomics of the fungal order Sordariales.</title>
        <authorList>
            <person name="Hensen N."/>
            <person name="Bonometti L."/>
            <person name="Westerberg I."/>
            <person name="Brannstrom I.O."/>
            <person name="Guillou S."/>
            <person name="Cros-Aarteil S."/>
            <person name="Calhoun S."/>
            <person name="Haridas S."/>
            <person name="Kuo A."/>
            <person name="Mondo S."/>
            <person name="Pangilinan J."/>
            <person name="Riley R."/>
            <person name="LaButti K."/>
            <person name="Andreopoulos B."/>
            <person name="Lipzen A."/>
            <person name="Chen C."/>
            <person name="Yan M."/>
            <person name="Daum C."/>
            <person name="Ng V."/>
            <person name="Clum A."/>
            <person name="Steindorff A."/>
            <person name="Ohm R.A."/>
            <person name="Martin F."/>
            <person name="Silar P."/>
            <person name="Natvig D.O."/>
            <person name="Lalanne C."/>
            <person name="Gautier V."/>
            <person name="Ament-Velasquez S.L."/>
            <person name="Kruys A."/>
            <person name="Hutchinson M.I."/>
            <person name="Powell A.J."/>
            <person name="Barry K."/>
            <person name="Miller A.N."/>
            <person name="Grigoriev I.V."/>
            <person name="Debuchy R."/>
            <person name="Gladieux P."/>
            <person name="Hiltunen Thoren M."/>
            <person name="Johannesson H."/>
        </authorList>
    </citation>
    <scope>NUCLEOTIDE SEQUENCE</scope>
    <source>
        <strain evidence="5">PSN309</strain>
    </source>
</reference>
<dbReference type="InterPro" id="IPR016142">
    <property type="entry name" value="Citrate_synth-like_lrg_a-sub"/>
</dbReference>
<evidence type="ECO:0000256" key="1">
    <source>
        <dbReference type="ARBA" id="ARBA00010566"/>
    </source>
</evidence>
<feature type="region of interest" description="Disordered" evidence="4">
    <location>
        <begin position="432"/>
        <end position="461"/>
    </location>
</feature>
<dbReference type="Proteomes" id="UP001302126">
    <property type="component" value="Unassembled WGS sequence"/>
</dbReference>
<comment type="caution">
    <text evidence="5">The sequence shown here is derived from an EMBL/GenBank/DDBJ whole genome shotgun (WGS) entry which is preliminary data.</text>
</comment>
<dbReference type="InterPro" id="IPR002020">
    <property type="entry name" value="Citrate_synthase"/>
</dbReference>
<feature type="compositionally biased region" description="Polar residues" evidence="4">
    <location>
        <begin position="440"/>
        <end position="456"/>
    </location>
</feature>
<sequence length="505" mass="56178">MNSTEAAHHLRVVDSRTEKPYLIPIHDNYVHAKDLGAITISSPGDDGIPQKLTILDNGFENTACMESAITHIDGYRGTVHYRGMAIEDLFRDNDFEDVLHLLVWGNLPTASQKKATRASINSALVPPKNVINTIAAFPRDAETYPMVIAGLSAFIASDKAARDSRQSQKPTYRNDLNKADQAILRTIAYYATTIALIHCHKRNKPFTKPDPKGSLVGNLLLMMGILDPATGKGPDPELVACLEKLWILYADHEMTNSTAGMLHAASTLTDPTSAIMAGLVCGFGPLHGGAIDLAYKALGEIKDPKYVPGFIEVVKQKKMRLFGYGHRIYKTRDPRLALIEELIEKSKDKVADNPLLKVALAIDRVANQDEYFVSRNLKANADLLGCFFYSALGFERDMIIAIICLSRLPGGLAHWRETLEKPIKLWRPRQIYSGPKPADQTIQPRRQTTESLSSSDMKTEKEEVVHVQQTENVADRGRGARKQKHTKLPFKLRLYFWAKSCFSGA</sequence>